<name>A0A2U8WAI5_9HYPH</name>
<evidence type="ECO:0000313" key="2">
    <source>
        <dbReference type="Proteomes" id="UP000245926"/>
    </source>
</evidence>
<dbReference type="PROSITE" id="PS51257">
    <property type="entry name" value="PROKAR_LIPOPROTEIN"/>
    <property type="match status" value="1"/>
</dbReference>
<dbReference type="EMBL" id="CP029550">
    <property type="protein sequence ID" value="AWN42322.1"/>
    <property type="molecule type" value="Genomic_DNA"/>
</dbReference>
<dbReference type="Proteomes" id="UP000245926">
    <property type="component" value="Chromosome"/>
</dbReference>
<gene>
    <name evidence="1" type="ORF">DK389_19770</name>
</gene>
<sequence>MTRSPTVLALTGSACADDVYRASCADPLWVVGHRWCEYIHPPQRSEDRADLDHARERFVEETRMGAG</sequence>
<dbReference type="AlphaFoldDB" id="A0A2U8WAI5"/>
<dbReference type="KEGG" id="mets:DK389_19770"/>
<accession>A0A2U8WAI5</accession>
<evidence type="ECO:0000313" key="1">
    <source>
        <dbReference type="EMBL" id="AWN42322.1"/>
    </source>
</evidence>
<proteinExistence type="predicted"/>
<reference evidence="2" key="1">
    <citation type="submission" date="2018-05" db="EMBL/GenBank/DDBJ databases">
        <title>Complete Genome Sequence of Methylobacterium sp. 17SD2-17.</title>
        <authorList>
            <person name="Srinivasan S."/>
        </authorList>
    </citation>
    <scope>NUCLEOTIDE SEQUENCE [LARGE SCALE GENOMIC DNA]</scope>
    <source>
        <strain evidence="2">17SD2-17</strain>
    </source>
</reference>
<organism evidence="1 2">
    <name type="scientific">Methylobacterium durans</name>
    <dbReference type="NCBI Taxonomy" id="2202825"/>
    <lineage>
        <taxon>Bacteria</taxon>
        <taxon>Pseudomonadati</taxon>
        <taxon>Pseudomonadota</taxon>
        <taxon>Alphaproteobacteria</taxon>
        <taxon>Hyphomicrobiales</taxon>
        <taxon>Methylobacteriaceae</taxon>
        <taxon>Methylobacterium</taxon>
    </lineage>
</organism>
<keyword evidence="2" id="KW-1185">Reference proteome</keyword>
<protein>
    <submittedName>
        <fullName evidence="1">Uncharacterized protein</fullName>
    </submittedName>
</protein>